<dbReference type="PANTHER" id="PTHR32401:SF47">
    <property type="entry name" value="LEGUME LECTIN DOMAIN-CONTAINING PROTEIN"/>
    <property type="match status" value="1"/>
</dbReference>
<dbReference type="SUPFAM" id="SSF49899">
    <property type="entry name" value="Concanavalin A-like lectins/glucanases"/>
    <property type="match status" value="1"/>
</dbReference>
<proteinExistence type="inferred from homology"/>
<comment type="similarity">
    <text evidence="1">Belongs to the leguminous lectin family.</text>
</comment>
<name>A0A2Z7B1N6_9LAMI</name>
<dbReference type="InterPro" id="IPR016363">
    <property type="entry name" value="L-lectin"/>
</dbReference>
<dbReference type="Pfam" id="PF00139">
    <property type="entry name" value="Lectin_legB"/>
    <property type="match status" value="1"/>
</dbReference>
<gene>
    <name evidence="5" type="ORF">F511_19802</name>
</gene>
<evidence type="ECO:0000256" key="2">
    <source>
        <dbReference type="ARBA" id="ARBA00022734"/>
    </source>
</evidence>
<dbReference type="OrthoDB" id="2014828at2759"/>
<dbReference type="Gene3D" id="2.60.120.200">
    <property type="match status" value="1"/>
</dbReference>
<dbReference type="GO" id="GO:0030246">
    <property type="term" value="F:carbohydrate binding"/>
    <property type="evidence" value="ECO:0007669"/>
    <property type="project" value="UniProtKB-KW"/>
</dbReference>
<evidence type="ECO:0000256" key="3">
    <source>
        <dbReference type="SAM" id="SignalP"/>
    </source>
</evidence>
<dbReference type="InterPro" id="IPR001220">
    <property type="entry name" value="Legume_lectin_dom"/>
</dbReference>
<sequence length="281" mass="30666">MALPKPKLLLQTLPLLVLLMLLANKVHSQLTTSFTFDKFESNPSDLIYQGDANVPSGSSYLRLVSTDSSGTPRMASVGRVLYSSPVNFWSTLRQATFETTIRFRITPPSSGDAADGLAFFIAPVSTTILNGSNGANLGIFGPSGNASSVFAVEYDIYVNGEWDPSYPHVGIDINSRTSLNTTRFEEPHGEIVTARINYVSNTRTITVTTNYGSSKTSTLTYVRDLKTVLPRQVRVGISASTGAEVATFDVLSWYFTSTLVWDNSVDNNNGEKGEAYIQQYV</sequence>
<evidence type="ECO:0000256" key="1">
    <source>
        <dbReference type="ARBA" id="ARBA00007606"/>
    </source>
</evidence>
<reference evidence="5 6" key="1">
    <citation type="journal article" date="2015" name="Proc. Natl. Acad. Sci. U.S.A.">
        <title>The resurrection genome of Boea hygrometrica: A blueprint for survival of dehydration.</title>
        <authorList>
            <person name="Xiao L."/>
            <person name="Yang G."/>
            <person name="Zhang L."/>
            <person name="Yang X."/>
            <person name="Zhao S."/>
            <person name="Ji Z."/>
            <person name="Zhou Q."/>
            <person name="Hu M."/>
            <person name="Wang Y."/>
            <person name="Chen M."/>
            <person name="Xu Y."/>
            <person name="Jin H."/>
            <person name="Xiao X."/>
            <person name="Hu G."/>
            <person name="Bao F."/>
            <person name="Hu Y."/>
            <person name="Wan P."/>
            <person name="Li L."/>
            <person name="Deng X."/>
            <person name="Kuang T."/>
            <person name="Xiang C."/>
            <person name="Zhu J.K."/>
            <person name="Oliver M.J."/>
            <person name="He Y."/>
        </authorList>
    </citation>
    <scope>NUCLEOTIDE SEQUENCE [LARGE SCALE GENOMIC DNA]</scope>
    <source>
        <strain evidence="6">cv. XS01</strain>
    </source>
</reference>
<feature type="signal peptide" evidence="3">
    <location>
        <begin position="1"/>
        <end position="28"/>
    </location>
</feature>
<accession>A0A2Z7B1N6</accession>
<dbReference type="InterPro" id="IPR050258">
    <property type="entry name" value="Leguminous_Lectin"/>
</dbReference>
<dbReference type="PANTHER" id="PTHR32401">
    <property type="entry name" value="CONCANAVALIN A-LIKE LECTIN FAMILY PROTEIN"/>
    <property type="match status" value="1"/>
</dbReference>
<evidence type="ECO:0000313" key="6">
    <source>
        <dbReference type="Proteomes" id="UP000250235"/>
    </source>
</evidence>
<dbReference type="EMBL" id="KV011878">
    <property type="protein sequence ID" value="KZV25422.1"/>
    <property type="molecule type" value="Genomic_DNA"/>
</dbReference>
<protein>
    <recommendedName>
        <fullName evidence="4">Legume lectin domain-containing protein</fullName>
    </recommendedName>
</protein>
<keyword evidence="2" id="KW-0430">Lectin</keyword>
<dbReference type="Proteomes" id="UP000250235">
    <property type="component" value="Unassembled WGS sequence"/>
</dbReference>
<keyword evidence="3" id="KW-0732">Signal</keyword>
<evidence type="ECO:0000259" key="4">
    <source>
        <dbReference type="Pfam" id="PF00139"/>
    </source>
</evidence>
<dbReference type="PIRSF" id="PIRSF002690">
    <property type="entry name" value="L-type_lectin_plant"/>
    <property type="match status" value="1"/>
</dbReference>
<dbReference type="CDD" id="cd06899">
    <property type="entry name" value="lectin_legume_LecRK_Arcelin_ConA"/>
    <property type="match status" value="1"/>
</dbReference>
<dbReference type="AlphaFoldDB" id="A0A2Z7B1N6"/>
<evidence type="ECO:0000313" key="5">
    <source>
        <dbReference type="EMBL" id="KZV25422.1"/>
    </source>
</evidence>
<feature type="chain" id="PRO_5016421330" description="Legume lectin domain-containing protein" evidence="3">
    <location>
        <begin position="29"/>
        <end position="281"/>
    </location>
</feature>
<feature type="domain" description="Legume lectin" evidence="4">
    <location>
        <begin position="32"/>
        <end position="267"/>
    </location>
</feature>
<keyword evidence="6" id="KW-1185">Reference proteome</keyword>
<dbReference type="InterPro" id="IPR013320">
    <property type="entry name" value="ConA-like_dom_sf"/>
</dbReference>
<organism evidence="5 6">
    <name type="scientific">Dorcoceras hygrometricum</name>
    <dbReference type="NCBI Taxonomy" id="472368"/>
    <lineage>
        <taxon>Eukaryota</taxon>
        <taxon>Viridiplantae</taxon>
        <taxon>Streptophyta</taxon>
        <taxon>Embryophyta</taxon>
        <taxon>Tracheophyta</taxon>
        <taxon>Spermatophyta</taxon>
        <taxon>Magnoliopsida</taxon>
        <taxon>eudicotyledons</taxon>
        <taxon>Gunneridae</taxon>
        <taxon>Pentapetalae</taxon>
        <taxon>asterids</taxon>
        <taxon>lamiids</taxon>
        <taxon>Lamiales</taxon>
        <taxon>Gesneriaceae</taxon>
        <taxon>Didymocarpoideae</taxon>
        <taxon>Trichosporeae</taxon>
        <taxon>Loxocarpinae</taxon>
        <taxon>Dorcoceras</taxon>
    </lineage>
</organism>